<accession>A0AA39TPY0</accession>
<keyword evidence="2" id="KW-0804">Transcription</keyword>
<protein>
    <submittedName>
        <fullName evidence="4">Uncharacterized protein</fullName>
    </submittedName>
</protein>
<comment type="caution">
    <text evidence="4">The sequence shown here is derived from an EMBL/GenBank/DDBJ whole genome shotgun (WGS) entry which is preliminary data.</text>
</comment>
<dbReference type="InterPro" id="IPR038538">
    <property type="entry name" value="MTERF_sf"/>
</dbReference>
<organism evidence="4 5">
    <name type="scientific">Acer saccharum</name>
    <name type="common">Sugar maple</name>
    <dbReference type="NCBI Taxonomy" id="4024"/>
    <lineage>
        <taxon>Eukaryota</taxon>
        <taxon>Viridiplantae</taxon>
        <taxon>Streptophyta</taxon>
        <taxon>Embryophyta</taxon>
        <taxon>Tracheophyta</taxon>
        <taxon>Spermatophyta</taxon>
        <taxon>Magnoliopsida</taxon>
        <taxon>eudicotyledons</taxon>
        <taxon>Gunneridae</taxon>
        <taxon>Pentapetalae</taxon>
        <taxon>rosids</taxon>
        <taxon>malvids</taxon>
        <taxon>Sapindales</taxon>
        <taxon>Sapindaceae</taxon>
        <taxon>Hippocastanoideae</taxon>
        <taxon>Acereae</taxon>
        <taxon>Acer</taxon>
    </lineage>
</organism>
<reference evidence="4" key="2">
    <citation type="submission" date="2023-06" db="EMBL/GenBank/DDBJ databases">
        <authorList>
            <person name="Swenson N.G."/>
            <person name="Wegrzyn J.L."/>
            <person name="Mcevoy S.L."/>
        </authorList>
    </citation>
    <scope>NUCLEOTIDE SEQUENCE</scope>
    <source>
        <strain evidence="4">NS2018</strain>
        <tissue evidence="4">Leaf</tissue>
    </source>
</reference>
<dbReference type="GO" id="GO:0006353">
    <property type="term" value="P:DNA-templated transcription termination"/>
    <property type="evidence" value="ECO:0007669"/>
    <property type="project" value="UniProtKB-KW"/>
</dbReference>
<dbReference type="PANTHER" id="PTHR13068">
    <property type="entry name" value="CGI-12 PROTEIN-RELATED"/>
    <property type="match status" value="1"/>
</dbReference>
<proteinExistence type="inferred from homology"/>
<keyword evidence="2" id="KW-0806">Transcription termination</keyword>
<dbReference type="InterPro" id="IPR003690">
    <property type="entry name" value="MTERF"/>
</dbReference>
<dbReference type="FunFam" id="1.25.70.10:FF:000001">
    <property type="entry name" value="Mitochondrial transcription termination factor-like"/>
    <property type="match status" value="1"/>
</dbReference>
<name>A0AA39TPY0_ACESA</name>
<sequence length="388" mass="44292">MFSFVSKTLLLRYGRRCTITSTNCNKDFAFPLFIKCLSSATSNQHSFTVSYLINSCGFSLKSALSASKLVNFNSPEKADSVIAFLMSNGFSETQISKVIRARPRLLLFSPERTLLPKLEFFNSKGFSRLELAKISSVFPDILCRSLETYLIPTFNHLSDLLKSSETAVAVIKCNPYILNHDVETSIAPSINVLQDIGVPERNIILFVKDWYRLKKISLATFKNTVEVVKEMGIDPLKTQFILAVVAKGYGRINWESKVEIYKRWGWSEEEFLSAFRKNPFCVLSSNDKIMAVMDFLVNKMDMESSAIAKRPDVTVLSMEKRFIPRAAVFQFLLSKGLINRKDTNLITLFTCPEKDFLRKFVNSYDEAPQLLKLYREKLDLLKMKKTSV</sequence>
<keyword evidence="2" id="KW-0805">Transcription regulation</keyword>
<gene>
    <name evidence="4" type="ORF">LWI29_011862</name>
</gene>
<evidence type="ECO:0000256" key="2">
    <source>
        <dbReference type="ARBA" id="ARBA00022472"/>
    </source>
</evidence>
<dbReference type="PANTHER" id="PTHR13068:SF166">
    <property type="entry name" value="TRANSCRIPTION TERMINATION FACTOR MTERF15, MITOCHONDRIAL-LIKE"/>
    <property type="match status" value="1"/>
</dbReference>
<dbReference type="EMBL" id="JAUESC010000001">
    <property type="protein sequence ID" value="KAK0607233.1"/>
    <property type="molecule type" value="Genomic_DNA"/>
</dbReference>
<dbReference type="Gene3D" id="1.25.70.10">
    <property type="entry name" value="Transcription termination factor 3, mitochondrial"/>
    <property type="match status" value="1"/>
</dbReference>
<dbReference type="AlphaFoldDB" id="A0AA39TPY0"/>
<dbReference type="SMART" id="SM00733">
    <property type="entry name" value="Mterf"/>
    <property type="match status" value="6"/>
</dbReference>
<keyword evidence="3" id="KW-0809">Transit peptide</keyword>
<reference evidence="4" key="1">
    <citation type="journal article" date="2022" name="Plant J.">
        <title>Strategies of tolerance reflected in two North American maple genomes.</title>
        <authorList>
            <person name="McEvoy S.L."/>
            <person name="Sezen U.U."/>
            <person name="Trouern-Trend A."/>
            <person name="McMahon S.M."/>
            <person name="Schaberg P.G."/>
            <person name="Yang J."/>
            <person name="Wegrzyn J.L."/>
            <person name="Swenson N.G."/>
        </authorList>
    </citation>
    <scope>NUCLEOTIDE SEQUENCE</scope>
    <source>
        <strain evidence="4">NS2018</strain>
    </source>
</reference>
<evidence type="ECO:0000256" key="3">
    <source>
        <dbReference type="ARBA" id="ARBA00022946"/>
    </source>
</evidence>
<evidence type="ECO:0000313" key="4">
    <source>
        <dbReference type="EMBL" id="KAK0607233.1"/>
    </source>
</evidence>
<comment type="similarity">
    <text evidence="1">Belongs to the mTERF family.</text>
</comment>
<keyword evidence="5" id="KW-1185">Reference proteome</keyword>
<dbReference type="Proteomes" id="UP001168877">
    <property type="component" value="Unassembled WGS sequence"/>
</dbReference>
<evidence type="ECO:0000313" key="5">
    <source>
        <dbReference type="Proteomes" id="UP001168877"/>
    </source>
</evidence>
<dbReference type="GO" id="GO:0003676">
    <property type="term" value="F:nucleic acid binding"/>
    <property type="evidence" value="ECO:0007669"/>
    <property type="project" value="InterPro"/>
</dbReference>
<evidence type="ECO:0000256" key="1">
    <source>
        <dbReference type="ARBA" id="ARBA00007692"/>
    </source>
</evidence>
<dbReference type="Pfam" id="PF02536">
    <property type="entry name" value="mTERF"/>
    <property type="match status" value="2"/>
</dbReference>